<gene>
    <name evidence="1" type="ORF">FFV09_15260</name>
</gene>
<evidence type="ECO:0000313" key="2">
    <source>
        <dbReference type="Proteomes" id="UP000316968"/>
    </source>
</evidence>
<protein>
    <submittedName>
        <fullName evidence="1">Uncharacterized protein</fullName>
    </submittedName>
</protein>
<name>A0A4Y6UWH4_SACBS</name>
<proteinExistence type="predicted"/>
<reference evidence="1 2" key="1">
    <citation type="submission" date="2019-06" db="EMBL/GenBank/DDBJ databases">
        <title>Saccharibacillus brassicae sp. nov., an endophytic bacterium isolated from Chinese cabbage seeds (Brassica pekinensis).</title>
        <authorList>
            <person name="Jiang L."/>
            <person name="Lee J."/>
            <person name="Kim S.W."/>
        </authorList>
    </citation>
    <scope>NUCLEOTIDE SEQUENCE [LARGE SCALE GENOMIC DNA]</scope>
    <source>
        <strain evidence="2">KCTC 43072 / ATSA2</strain>
    </source>
</reference>
<sequence length="170" mass="19308">MELYFGGKKRFGKSTIRQIGGSRKGSVDYRFKGADGLCVLDGDDYVLYRTYRERLSERWTVRNAKEEVAGTLSRESAFSDTRFEYDAGGRGTYLIEEDIGGYRIEGTGQAAFVDLKRRRLQSDEYWLQTDDTQNGGVSEYEWVAVIHGISALRERSPWTTAVTAIGRIFS</sequence>
<evidence type="ECO:0000313" key="1">
    <source>
        <dbReference type="EMBL" id="QDH22082.1"/>
    </source>
</evidence>
<organism evidence="1 2">
    <name type="scientific">Saccharibacillus brassicae</name>
    <dbReference type="NCBI Taxonomy" id="2583377"/>
    <lineage>
        <taxon>Bacteria</taxon>
        <taxon>Bacillati</taxon>
        <taxon>Bacillota</taxon>
        <taxon>Bacilli</taxon>
        <taxon>Bacillales</taxon>
        <taxon>Paenibacillaceae</taxon>
        <taxon>Saccharibacillus</taxon>
    </lineage>
</organism>
<dbReference type="Proteomes" id="UP000316968">
    <property type="component" value="Chromosome"/>
</dbReference>
<dbReference type="OrthoDB" id="2678256at2"/>
<accession>A0A4Y6UWH4</accession>
<keyword evidence="2" id="KW-1185">Reference proteome</keyword>
<dbReference type="AlphaFoldDB" id="A0A4Y6UWH4"/>
<dbReference type="KEGG" id="saca:FFV09_15260"/>
<dbReference type="RefSeq" id="WP_141448626.1">
    <property type="nucleotide sequence ID" value="NZ_CP041217.1"/>
</dbReference>
<dbReference type="EMBL" id="CP041217">
    <property type="protein sequence ID" value="QDH22082.1"/>
    <property type="molecule type" value="Genomic_DNA"/>
</dbReference>